<organism evidence="2 3">
    <name type="scientific">Hibiscus sabdariffa</name>
    <name type="common">roselle</name>
    <dbReference type="NCBI Taxonomy" id="183260"/>
    <lineage>
        <taxon>Eukaryota</taxon>
        <taxon>Viridiplantae</taxon>
        <taxon>Streptophyta</taxon>
        <taxon>Embryophyta</taxon>
        <taxon>Tracheophyta</taxon>
        <taxon>Spermatophyta</taxon>
        <taxon>Magnoliopsida</taxon>
        <taxon>eudicotyledons</taxon>
        <taxon>Gunneridae</taxon>
        <taxon>Pentapetalae</taxon>
        <taxon>rosids</taxon>
        <taxon>malvids</taxon>
        <taxon>Malvales</taxon>
        <taxon>Malvaceae</taxon>
        <taxon>Malvoideae</taxon>
        <taxon>Hibiscus</taxon>
    </lineage>
</organism>
<feature type="region of interest" description="Disordered" evidence="1">
    <location>
        <begin position="49"/>
        <end position="71"/>
    </location>
</feature>
<evidence type="ECO:0000313" key="3">
    <source>
        <dbReference type="Proteomes" id="UP001396334"/>
    </source>
</evidence>
<accession>A0ABR2PFM7</accession>
<sequence>MVFSISDECNKVLGGPHAHLENMGLVESTTDAVEDVPISFIPASSQDNVPIHADINQDNAPPSQDNAQRTKKSVLYGRRLKASLARFSDNLEDRKSEKMKSVVSIQPKDKNRVNQSSESSSGYSSAHVLSTASMNGSCCFCIEEDEVAKEICLEKASLVDVSSAKLNYERQLGERVFLGNIHSEEKPSLFLLENSNPIQASSEAVRSALNATTMKALGPSSQVDCPLVSWDDIVAKILVSPGDRVERAHEVLGFSFSASKGILEAERPILRDGNLTNFVNRELECFTLPLPELQQIPKSGRFKRETVSTFGSAHIWIVSRDALCFGPYGSCH</sequence>
<keyword evidence="3" id="KW-1185">Reference proteome</keyword>
<evidence type="ECO:0000256" key="1">
    <source>
        <dbReference type="SAM" id="MobiDB-lite"/>
    </source>
</evidence>
<evidence type="ECO:0000313" key="2">
    <source>
        <dbReference type="EMBL" id="KAK8986985.1"/>
    </source>
</evidence>
<feature type="region of interest" description="Disordered" evidence="1">
    <location>
        <begin position="96"/>
        <end position="123"/>
    </location>
</feature>
<proteinExistence type="predicted"/>
<name>A0ABR2PFM7_9ROSI</name>
<comment type="caution">
    <text evidence="2">The sequence shown here is derived from an EMBL/GenBank/DDBJ whole genome shotgun (WGS) entry which is preliminary data.</text>
</comment>
<reference evidence="2 3" key="1">
    <citation type="journal article" date="2024" name="G3 (Bethesda)">
        <title>Genome assembly of Hibiscus sabdariffa L. provides insights into metabolisms of medicinal natural products.</title>
        <authorList>
            <person name="Kim T."/>
        </authorList>
    </citation>
    <scope>NUCLEOTIDE SEQUENCE [LARGE SCALE GENOMIC DNA]</scope>
    <source>
        <strain evidence="2">TK-2024</strain>
        <tissue evidence="2">Old leaves</tissue>
    </source>
</reference>
<dbReference type="EMBL" id="JBBPBN010000061">
    <property type="protein sequence ID" value="KAK8986985.1"/>
    <property type="molecule type" value="Genomic_DNA"/>
</dbReference>
<dbReference type="Proteomes" id="UP001396334">
    <property type="component" value="Unassembled WGS sequence"/>
</dbReference>
<protein>
    <submittedName>
        <fullName evidence="2">Uncharacterized protein</fullName>
    </submittedName>
</protein>
<gene>
    <name evidence="2" type="ORF">V6N11_055302</name>
</gene>
<feature type="compositionally biased region" description="Polar residues" evidence="1">
    <location>
        <begin position="56"/>
        <end position="67"/>
    </location>
</feature>